<dbReference type="InterPro" id="IPR039426">
    <property type="entry name" value="TonB-dep_rcpt-like"/>
</dbReference>
<keyword evidence="7 10" id="KW-0472">Membrane</keyword>
<dbReference type="SUPFAM" id="SSF56935">
    <property type="entry name" value="Porins"/>
    <property type="match status" value="1"/>
</dbReference>
<evidence type="ECO:0000256" key="1">
    <source>
        <dbReference type="ARBA" id="ARBA00004571"/>
    </source>
</evidence>
<dbReference type="Pfam" id="PF13715">
    <property type="entry name" value="CarbopepD_reg_2"/>
    <property type="match status" value="1"/>
</dbReference>
<evidence type="ECO:0000256" key="2">
    <source>
        <dbReference type="ARBA" id="ARBA00022448"/>
    </source>
</evidence>
<keyword evidence="8 15" id="KW-0675">Receptor</keyword>
<keyword evidence="16" id="KW-1185">Reference proteome</keyword>
<keyword evidence="5 12" id="KW-0732">Signal</keyword>
<keyword evidence="9 10" id="KW-0998">Cell outer membrane</keyword>
<evidence type="ECO:0000256" key="7">
    <source>
        <dbReference type="ARBA" id="ARBA00023136"/>
    </source>
</evidence>
<organism evidence="15 16">
    <name type="scientific">Hymenobacter bucti</name>
    <dbReference type="NCBI Taxonomy" id="1844114"/>
    <lineage>
        <taxon>Bacteria</taxon>
        <taxon>Pseudomonadati</taxon>
        <taxon>Bacteroidota</taxon>
        <taxon>Cytophagia</taxon>
        <taxon>Cytophagales</taxon>
        <taxon>Hymenobacteraceae</taxon>
        <taxon>Hymenobacter</taxon>
    </lineage>
</organism>
<protein>
    <submittedName>
        <fullName evidence="15">TonB-dependent receptor domain-containing protein</fullName>
    </submittedName>
</protein>
<gene>
    <name evidence="15" type="ORF">ACFSDX_00410</name>
</gene>
<dbReference type="PANTHER" id="PTHR30069">
    <property type="entry name" value="TONB-DEPENDENT OUTER MEMBRANE RECEPTOR"/>
    <property type="match status" value="1"/>
</dbReference>
<evidence type="ECO:0000256" key="6">
    <source>
        <dbReference type="ARBA" id="ARBA00023077"/>
    </source>
</evidence>
<reference evidence="16" key="1">
    <citation type="journal article" date="2019" name="Int. J. Syst. Evol. Microbiol.">
        <title>The Global Catalogue of Microorganisms (GCM) 10K type strain sequencing project: providing services to taxonomists for standard genome sequencing and annotation.</title>
        <authorList>
            <consortium name="The Broad Institute Genomics Platform"/>
            <consortium name="The Broad Institute Genome Sequencing Center for Infectious Disease"/>
            <person name="Wu L."/>
            <person name="Ma J."/>
        </authorList>
    </citation>
    <scope>NUCLEOTIDE SEQUENCE [LARGE SCALE GENOMIC DNA]</scope>
    <source>
        <strain evidence="16">CGMCC 1.15795</strain>
    </source>
</reference>
<comment type="similarity">
    <text evidence="10 11">Belongs to the TonB-dependent receptor family.</text>
</comment>
<dbReference type="Pfam" id="PF07715">
    <property type="entry name" value="Plug"/>
    <property type="match status" value="1"/>
</dbReference>
<dbReference type="Proteomes" id="UP001597197">
    <property type="component" value="Unassembled WGS sequence"/>
</dbReference>
<sequence>MKQFYRGLLPVCLLGAGVAQAQAPTPPLPARVTISGYVRDQATGENLIGVAVVQAGTSLGTATNTYGFYSLTLPTAGLDSVRLVANYLGYERQRWAAPATGSARHDFGLPAAANELAGVEVVGDRQAYDHGPRSTRMGTINVPIAQIKSLPKLMGETDVLKVLQLLPGVQSGGEGTSGLYVRGGSPDQNLILLDGTPVYNASHLFGFFSVFNADALNNVELIKGGFPARYGGRLSSVLDISMKEGNAQELHGEGAISLIASRITLEGPIKKDVASFIVSARRTYLDVLARPFIKSQLKKEGKAGSLGYYFYDLNAKLNWKVGTRDRLYLSAYRGYDNFYYDERNAQERPDDYSRSDNSLGWGNLTGALRWNHVVNDKLFLNTHLTYSQYQFDVSQEQERRYVQNSQPLASTNALSYRSDIRDWTLKMDFDYVPSPRHYVRFGGQFIRHTFRPGISSQQDNTAGVVSEAASGSRTLGSESGLYVEDDYQLSNRLKVNAGLRLSSFYVDSKLYPSLEPRLAARFMLTDEWALKASYARTTQYVHLLTNSGIGLPTDLWVPATAQVRPQVAHQVGLGVARTLRYRGEAFEFSFETYYKPMQNLVEYREGASFLNTTNNDWQSKVTSGRGWAYGGEFFLQKKTGRTTGWLGYTLAWSNRRFPELNQGRTFPYKYDRRHDISLVVIHKFSPTLTLSGTWVYGTGNATTLASSRFQLGPYQDYSDYGDRNSFRMAAYHRFDLDLSKTKKKRWGEVVNSISIYNVYNRRNPYYLYFAPADVFNGVVRTPAQYRQVSLFPIIPSVSKAFKF</sequence>
<dbReference type="PROSITE" id="PS52016">
    <property type="entry name" value="TONB_DEPENDENT_REC_3"/>
    <property type="match status" value="1"/>
</dbReference>
<dbReference type="Pfam" id="PF00593">
    <property type="entry name" value="TonB_dep_Rec_b-barrel"/>
    <property type="match status" value="1"/>
</dbReference>
<evidence type="ECO:0000256" key="5">
    <source>
        <dbReference type="ARBA" id="ARBA00022729"/>
    </source>
</evidence>
<comment type="caution">
    <text evidence="15">The sequence shown here is derived from an EMBL/GenBank/DDBJ whole genome shotgun (WGS) entry which is preliminary data.</text>
</comment>
<dbReference type="InterPro" id="IPR036942">
    <property type="entry name" value="Beta-barrel_TonB_sf"/>
</dbReference>
<comment type="subcellular location">
    <subcellularLocation>
        <location evidence="1 10">Cell outer membrane</location>
        <topology evidence="1 10">Multi-pass membrane protein</topology>
    </subcellularLocation>
</comment>
<feature type="chain" id="PRO_5047148138" evidence="12">
    <location>
        <begin position="22"/>
        <end position="803"/>
    </location>
</feature>
<keyword evidence="4 10" id="KW-0812">Transmembrane</keyword>
<feature type="signal peptide" evidence="12">
    <location>
        <begin position="1"/>
        <end position="21"/>
    </location>
</feature>
<dbReference type="Gene3D" id="2.170.130.10">
    <property type="entry name" value="TonB-dependent receptor, plug domain"/>
    <property type="match status" value="1"/>
</dbReference>
<name>A0ABW4QMW1_9BACT</name>
<evidence type="ECO:0000256" key="8">
    <source>
        <dbReference type="ARBA" id="ARBA00023170"/>
    </source>
</evidence>
<dbReference type="InterPro" id="IPR037066">
    <property type="entry name" value="Plug_dom_sf"/>
</dbReference>
<keyword evidence="3 10" id="KW-1134">Transmembrane beta strand</keyword>
<dbReference type="Gene3D" id="2.40.170.20">
    <property type="entry name" value="TonB-dependent receptor, beta-barrel domain"/>
    <property type="match status" value="1"/>
</dbReference>
<evidence type="ECO:0000259" key="14">
    <source>
        <dbReference type="Pfam" id="PF07715"/>
    </source>
</evidence>
<dbReference type="Gene3D" id="2.60.40.1120">
    <property type="entry name" value="Carboxypeptidase-like, regulatory domain"/>
    <property type="match status" value="1"/>
</dbReference>
<dbReference type="InterPro" id="IPR008969">
    <property type="entry name" value="CarboxyPept-like_regulatory"/>
</dbReference>
<proteinExistence type="inferred from homology"/>
<accession>A0ABW4QMW1</accession>
<evidence type="ECO:0000313" key="15">
    <source>
        <dbReference type="EMBL" id="MFD1870868.1"/>
    </source>
</evidence>
<evidence type="ECO:0000256" key="9">
    <source>
        <dbReference type="ARBA" id="ARBA00023237"/>
    </source>
</evidence>
<dbReference type="RefSeq" id="WP_382311006.1">
    <property type="nucleotide sequence ID" value="NZ_JBHUFD010000001.1"/>
</dbReference>
<keyword evidence="2 10" id="KW-0813">Transport</keyword>
<evidence type="ECO:0000256" key="3">
    <source>
        <dbReference type="ARBA" id="ARBA00022452"/>
    </source>
</evidence>
<dbReference type="InterPro" id="IPR012910">
    <property type="entry name" value="Plug_dom"/>
</dbReference>
<feature type="domain" description="TonB-dependent receptor plug" evidence="14">
    <location>
        <begin position="155"/>
        <end position="233"/>
    </location>
</feature>
<dbReference type="SUPFAM" id="SSF49464">
    <property type="entry name" value="Carboxypeptidase regulatory domain-like"/>
    <property type="match status" value="1"/>
</dbReference>
<evidence type="ECO:0000256" key="4">
    <source>
        <dbReference type="ARBA" id="ARBA00022692"/>
    </source>
</evidence>
<evidence type="ECO:0000256" key="11">
    <source>
        <dbReference type="RuleBase" id="RU003357"/>
    </source>
</evidence>
<dbReference type="PANTHER" id="PTHR30069:SF29">
    <property type="entry name" value="HEMOGLOBIN AND HEMOGLOBIN-HAPTOGLOBIN-BINDING PROTEIN 1-RELATED"/>
    <property type="match status" value="1"/>
</dbReference>
<keyword evidence="6 11" id="KW-0798">TonB box</keyword>
<evidence type="ECO:0000256" key="10">
    <source>
        <dbReference type="PROSITE-ProRule" id="PRU01360"/>
    </source>
</evidence>
<evidence type="ECO:0000256" key="12">
    <source>
        <dbReference type="SAM" id="SignalP"/>
    </source>
</evidence>
<evidence type="ECO:0000259" key="13">
    <source>
        <dbReference type="Pfam" id="PF00593"/>
    </source>
</evidence>
<dbReference type="InterPro" id="IPR000531">
    <property type="entry name" value="Beta-barrel_TonB"/>
</dbReference>
<dbReference type="EMBL" id="JBHUFD010000001">
    <property type="protein sequence ID" value="MFD1870868.1"/>
    <property type="molecule type" value="Genomic_DNA"/>
</dbReference>
<evidence type="ECO:0000313" key="16">
    <source>
        <dbReference type="Proteomes" id="UP001597197"/>
    </source>
</evidence>
<feature type="domain" description="TonB-dependent receptor-like beta-barrel" evidence="13">
    <location>
        <begin position="313"/>
        <end position="760"/>
    </location>
</feature>